<protein>
    <submittedName>
        <fullName evidence="1">Uncharacterized protein</fullName>
    </submittedName>
</protein>
<gene>
    <name evidence="1" type="ORF">FB45DRAFT_1011003</name>
</gene>
<dbReference type="EMBL" id="JARKIF010000045">
    <property type="protein sequence ID" value="KAJ7608400.1"/>
    <property type="molecule type" value="Genomic_DNA"/>
</dbReference>
<evidence type="ECO:0000313" key="1">
    <source>
        <dbReference type="EMBL" id="KAJ7608400.1"/>
    </source>
</evidence>
<dbReference type="AlphaFoldDB" id="A0AAD7FB54"/>
<keyword evidence="2" id="KW-1185">Reference proteome</keyword>
<accession>A0AAD7FB54</accession>
<sequence>MFRRQVRTGPVATLHLAHSRAYGNAHPVGETWTVSVVHFVSDRLFGTPTSRWAGYSQWSRAIKLSIGSGSSDEASKAAGHSSAECVIFDEQTQLRALNEHLPILKADLQKHDELRAHILGQQITTGVCSKEKYLMDKIKMYYCYIKALETSLRQQLDARVLGDI</sequence>
<organism evidence="1 2">
    <name type="scientific">Roridomyces roridus</name>
    <dbReference type="NCBI Taxonomy" id="1738132"/>
    <lineage>
        <taxon>Eukaryota</taxon>
        <taxon>Fungi</taxon>
        <taxon>Dikarya</taxon>
        <taxon>Basidiomycota</taxon>
        <taxon>Agaricomycotina</taxon>
        <taxon>Agaricomycetes</taxon>
        <taxon>Agaricomycetidae</taxon>
        <taxon>Agaricales</taxon>
        <taxon>Marasmiineae</taxon>
        <taxon>Mycenaceae</taxon>
        <taxon>Roridomyces</taxon>
    </lineage>
</organism>
<name>A0AAD7FB54_9AGAR</name>
<comment type="caution">
    <text evidence="1">The sequence shown here is derived from an EMBL/GenBank/DDBJ whole genome shotgun (WGS) entry which is preliminary data.</text>
</comment>
<reference evidence="1" key="1">
    <citation type="submission" date="2023-03" db="EMBL/GenBank/DDBJ databases">
        <title>Massive genome expansion in bonnet fungi (Mycena s.s.) driven by repeated elements and novel gene families across ecological guilds.</title>
        <authorList>
            <consortium name="Lawrence Berkeley National Laboratory"/>
            <person name="Harder C.B."/>
            <person name="Miyauchi S."/>
            <person name="Viragh M."/>
            <person name="Kuo A."/>
            <person name="Thoen E."/>
            <person name="Andreopoulos B."/>
            <person name="Lu D."/>
            <person name="Skrede I."/>
            <person name="Drula E."/>
            <person name="Henrissat B."/>
            <person name="Morin E."/>
            <person name="Kohler A."/>
            <person name="Barry K."/>
            <person name="LaButti K."/>
            <person name="Morin E."/>
            <person name="Salamov A."/>
            <person name="Lipzen A."/>
            <person name="Mereny Z."/>
            <person name="Hegedus B."/>
            <person name="Baldrian P."/>
            <person name="Stursova M."/>
            <person name="Weitz H."/>
            <person name="Taylor A."/>
            <person name="Grigoriev I.V."/>
            <person name="Nagy L.G."/>
            <person name="Martin F."/>
            <person name="Kauserud H."/>
        </authorList>
    </citation>
    <scope>NUCLEOTIDE SEQUENCE</scope>
    <source>
        <strain evidence="1">9284</strain>
    </source>
</reference>
<evidence type="ECO:0000313" key="2">
    <source>
        <dbReference type="Proteomes" id="UP001221142"/>
    </source>
</evidence>
<dbReference type="Proteomes" id="UP001221142">
    <property type="component" value="Unassembled WGS sequence"/>
</dbReference>
<proteinExistence type="predicted"/>